<evidence type="ECO:0000313" key="1">
    <source>
        <dbReference type="EMBL" id="SVC66822.1"/>
    </source>
</evidence>
<dbReference type="AlphaFoldDB" id="A0A382P4F6"/>
<gene>
    <name evidence="1" type="ORF">METZ01_LOCUS319676</name>
</gene>
<accession>A0A382P4F6</accession>
<feature type="non-terminal residue" evidence="1">
    <location>
        <position position="36"/>
    </location>
</feature>
<sequence length="36" mass="4169">MRMLEYKLHAPMNGHGMSTPVWVDNGGHWYNNADHT</sequence>
<reference evidence="1" key="1">
    <citation type="submission" date="2018-05" db="EMBL/GenBank/DDBJ databases">
        <authorList>
            <person name="Lanie J.A."/>
            <person name="Ng W.-L."/>
            <person name="Kazmierczak K.M."/>
            <person name="Andrzejewski T.M."/>
            <person name="Davidsen T.M."/>
            <person name="Wayne K.J."/>
            <person name="Tettelin H."/>
            <person name="Glass J.I."/>
            <person name="Rusch D."/>
            <person name="Podicherti R."/>
            <person name="Tsui H.-C.T."/>
            <person name="Winkler M.E."/>
        </authorList>
    </citation>
    <scope>NUCLEOTIDE SEQUENCE</scope>
</reference>
<name>A0A382P4F6_9ZZZZ</name>
<protein>
    <submittedName>
        <fullName evidence="1">Uncharacterized protein</fullName>
    </submittedName>
</protein>
<proteinExistence type="predicted"/>
<dbReference type="EMBL" id="UINC01103992">
    <property type="protein sequence ID" value="SVC66822.1"/>
    <property type="molecule type" value="Genomic_DNA"/>
</dbReference>
<organism evidence="1">
    <name type="scientific">marine metagenome</name>
    <dbReference type="NCBI Taxonomy" id="408172"/>
    <lineage>
        <taxon>unclassified sequences</taxon>
        <taxon>metagenomes</taxon>
        <taxon>ecological metagenomes</taxon>
    </lineage>
</organism>